<dbReference type="SMART" id="SM00507">
    <property type="entry name" value="HNHc"/>
    <property type="match status" value="1"/>
</dbReference>
<dbReference type="InterPro" id="IPR002711">
    <property type="entry name" value="HNH"/>
</dbReference>
<evidence type="ECO:0000259" key="1">
    <source>
        <dbReference type="SMART" id="SM00507"/>
    </source>
</evidence>
<dbReference type="Pfam" id="PF01844">
    <property type="entry name" value="HNH"/>
    <property type="match status" value="1"/>
</dbReference>
<dbReference type="GO" id="GO:0003676">
    <property type="term" value="F:nucleic acid binding"/>
    <property type="evidence" value="ECO:0007669"/>
    <property type="project" value="InterPro"/>
</dbReference>
<dbReference type="GO" id="GO:0008270">
    <property type="term" value="F:zinc ion binding"/>
    <property type="evidence" value="ECO:0007669"/>
    <property type="project" value="InterPro"/>
</dbReference>
<name>A0A510IE29_9VIBR</name>
<dbReference type="CDD" id="cd00085">
    <property type="entry name" value="HNHc"/>
    <property type="match status" value="1"/>
</dbReference>
<accession>A0A510IE29</accession>
<dbReference type="InterPro" id="IPR003615">
    <property type="entry name" value="HNH_nuc"/>
</dbReference>
<evidence type="ECO:0000313" key="3">
    <source>
        <dbReference type="Proteomes" id="UP000315115"/>
    </source>
</evidence>
<proteinExistence type="predicted"/>
<dbReference type="GO" id="GO:0004519">
    <property type="term" value="F:endonuclease activity"/>
    <property type="evidence" value="ECO:0007669"/>
    <property type="project" value="InterPro"/>
</dbReference>
<dbReference type="EMBL" id="AP019799">
    <property type="protein sequence ID" value="BBL90676.1"/>
    <property type="molecule type" value="Genomic_DNA"/>
</dbReference>
<organism evidence="2 3">
    <name type="scientific">Vibrio rotiferianus</name>
    <dbReference type="NCBI Taxonomy" id="190895"/>
    <lineage>
        <taxon>Bacteria</taxon>
        <taxon>Pseudomonadati</taxon>
        <taxon>Pseudomonadota</taxon>
        <taxon>Gammaproteobacteria</taxon>
        <taxon>Vibrionales</taxon>
        <taxon>Vibrionaceae</taxon>
        <taxon>Vibrio</taxon>
    </lineage>
</organism>
<gene>
    <name evidence="2" type="ORF">VroAM7_33290</name>
</gene>
<sequence>MKRNSLDTHLLSIAQGMIESGFNIYIHHQPKHNNRRWGIRRHDFSTKSTAWVSPKSNSNEFNIKLTGDFRRFDLQLSKLALRQRSEQNLTVYYFEINSAEEIFATLAPHKKPSIENSSHIDYINQNLESAINHALLDTPENRAKRLSQVSEFPEKVEATITVFKRNPDVVAEVLLRAKGTCERCKSPAPFTRKSNQTPYLEVHHIIRLADGGKDTIDNTLALCPNCHRELHFGAGTD</sequence>
<dbReference type="AlphaFoldDB" id="A0A510IE29"/>
<reference evidence="3" key="1">
    <citation type="submission" date="2019-07" db="EMBL/GenBank/DDBJ databases">
        <title>Complete Genome Sequences of Vibrion rotiferianus strain AM7.</title>
        <authorList>
            <person name="Miyazaki K."/>
            <person name="Wiseschart A."/>
            <person name="Pootanakit K."/>
            <person name="Ishimori K."/>
            <person name="Kitahara K."/>
        </authorList>
    </citation>
    <scope>NUCLEOTIDE SEQUENCE [LARGE SCALE GENOMIC DNA]</scope>
    <source>
        <strain evidence="3">AM7</strain>
    </source>
</reference>
<dbReference type="RefSeq" id="WP_143693484.1">
    <property type="nucleotide sequence ID" value="NZ_AP019799.1"/>
</dbReference>
<dbReference type="Proteomes" id="UP000315115">
    <property type="component" value="Chromosome 2"/>
</dbReference>
<dbReference type="Gene3D" id="1.10.30.50">
    <property type="match status" value="1"/>
</dbReference>
<feature type="domain" description="HNH nuclease" evidence="1">
    <location>
        <begin position="168"/>
        <end position="228"/>
    </location>
</feature>
<evidence type="ECO:0000313" key="2">
    <source>
        <dbReference type="EMBL" id="BBL90676.1"/>
    </source>
</evidence>
<protein>
    <recommendedName>
        <fullName evidence="1">HNH nuclease domain-containing protein</fullName>
    </recommendedName>
</protein>